<evidence type="ECO:0000313" key="2">
    <source>
        <dbReference type="EMBL" id="KAJ7638946.1"/>
    </source>
</evidence>
<dbReference type="EMBL" id="JARKIF010000005">
    <property type="protein sequence ID" value="KAJ7638946.1"/>
    <property type="molecule type" value="Genomic_DNA"/>
</dbReference>
<accession>A0AAD7C514</accession>
<feature type="region of interest" description="Disordered" evidence="1">
    <location>
        <begin position="436"/>
        <end position="457"/>
    </location>
</feature>
<gene>
    <name evidence="2" type="ORF">FB45DRAFT_863792</name>
</gene>
<dbReference type="Proteomes" id="UP001221142">
    <property type="component" value="Unassembled WGS sequence"/>
</dbReference>
<evidence type="ECO:0000313" key="3">
    <source>
        <dbReference type="Proteomes" id="UP001221142"/>
    </source>
</evidence>
<comment type="caution">
    <text evidence="2">The sequence shown here is derived from an EMBL/GenBank/DDBJ whole genome shotgun (WGS) entry which is preliminary data.</text>
</comment>
<name>A0AAD7C514_9AGAR</name>
<reference evidence="2" key="1">
    <citation type="submission" date="2023-03" db="EMBL/GenBank/DDBJ databases">
        <title>Massive genome expansion in bonnet fungi (Mycena s.s.) driven by repeated elements and novel gene families across ecological guilds.</title>
        <authorList>
            <consortium name="Lawrence Berkeley National Laboratory"/>
            <person name="Harder C.B."/>
            <person name="Miyauchi S."/>
            <person name="Viragh M."/>
            <person name="Kuo A."/>
            <person name="Thoen E."/>
            <person name="Andreopoulos B."/>
            <person name="Lu D."/>
            <person name="Skrede I."/>
            <person name="Drula E."/>
            <person name="Henrissat B."/>
            <person name="Morin E."/>
            <person name="Kohler A."/>
            <person name="Barry K."/>
            <person name="LaButti K."/>
            <person name="Morin E."/>
            <person name="Salamov A."/>
            <person name="Lipzen A."/>
            <person name="Mereny Z."/>
            <person name="Hegedus B."/>
            <person name="Baldrian P."/>
            <person name="Stursova M."/>
            <person name="Weitz H."/>
            <person name="Taylor A."/>
            <person name="Grigoriev I.V."/>
            <person name="Nagy L.G."/>
            <person name="Martin F."/>
            <person name="Kauserud H."/>
        </authorList>
    </citation>
    <scope>NUCLEOTIDE SEQUENCE</scope>
    <source>
        <strain evidence="2">9284</strain>
    </source>
</reference>
<feature type="compositionally biased region" description="Basic residues" evidence="1">
    <location>
        <begin position="446"/>
        <end position="457"/>
    </location>
</feature>
<evidence type="ECO:0000256" key="1">
    <source>
        <dbReference type="SAM" id="MobiDB-lite"/>
    </source>
</evidence>
<proteinExistence type="predicted"/>
<sequence length="457" mass="51326">MSMVAFDQNYLKSDTGFTVNRLLALLVVLQGSPLRAEDLQQLSSKASLIKAILLEKYLVAWDHVLGDINDLNTHELRVERLLRRWIDAKKIGPPAAIKRAFPMEEPLTPVSDSNVVPALVPQGKRERISKETVYPHLMAVLGPGNTSFVVSVIVQDHTTGTQDNQSHLWPVTDIKVRRCGPEDCKDVLFVETIDVLYELMDLQALPPNDWAMYWSLPGFPWVVGPVAQRVGQDPIVVDHGQRQYAEIPLVGKEDVLRIMVVFADVGGYPQISGLEGIHDEYTPPIFEADFVVAEDDDEEDDEDLSETQKKNEKIVQELKGQLSSNAIVQELIKSDKKKQGVPIHQLWTWMQEITKIFATYTAVEMDTGRGIKPIKVSQENWAIVLGRSASWLATLVNAEKVIRPFVELDPRAKDWLESDMRKLGVGALVDLVKDKPWEQAPEPAKKKSKMHKPGGPK</sequence>
<dbReference type="AlphaFoldDB" id="A0AAD7C514"/>
<protein>
    <submittedName>
        <fullName evidence="2">Uncharacterized protein</fullName>
    </submittedName>
</protein>
<organism evidence="2 3">
    <name type="scientific">Roridomyces roridus</name>
    <dbReference type="NCBI Taxonomy" id="1738132"/>
    <lineage>
        <taxon>Eukaryota</taxon>
        <taxon>Fungi</taxon>
        <taxon>Dikarya</taxon>
        <taxon>Basidiomycota</taxon>
        <taxon>Agaricomycotina</taxon>
        <taxon>Agaricomycetes</taxon>
        <taxon>Agaricomycetidae</taxon>
        <taxon>Agaricales</taxon>
        <taxon>Marasmiineae</taxon>
        <taxon>Mycenaceae</taxon>
        <taxon>Roridomyces</taxon>
    </lineage>
</organism>
<keyword evidence="3" id="KW-1185">Reference proteome</keyword>